<dbReference type="PANTHER" id="PTHR48475:SF2">
    <property type="entry name" value="RIBONUCLEASE H"/>
    <property type="match status" value="1"/>
</dbReference>
<dbReference type="Gene3D" id="1.10.340.70">
    <property type="match status" value="1"/>
</dbReference>
<feature type="coiled-coil region" evidence="1">
    <location>
        <begin position="212"/>
        <end position="246"/>
    </location>
</feature>
<dbReference type="InterPro" id="IPR012337">
    <property type="entry name" value="RNaseH-like_sf"/>
</dbReference>
<dbReference type="InterPro" id="IPR041588">
    <property type="entry name" value="Integrase_H2C2"/>
</dbReference>
<proteinExistence type="predicted"/>
<dbReference type="OMA" id="VAYFITE"/>
<dbReference type="GO" id="GO:0004523">
    <property type="term" value="F:RNA-DNA hybrid ribonuclease activity"/>
    <property type="evidence" value="ECO:0007669"/>
    <property type="project" value="InterPro"/>
</dbReference>
<dbReference type="InterPro" id="IPR043502">
    <property type="entry name" value="DNA/RNA_pol_sf"/>
</dbReference>
<dbReference type="KEGG" id="nta:107770492"/>
<dbReference type="InterPro" id="IPR036397">
    <property type="entry name" value="RNaseH_sf"/>
</dbReference>
<dbReference type="OrthoDB" id="1303539at2759"/>
<keyword evidence="1" id="KW-0175">Coiled coil</keyword>
<dbReference type="Pfam" id="PF13456">
    <property type="entry name" value="RVT_3"/>
    <property type="match status" value="1"/>
</dbReference>
<evidence type="ECO:0000313" key="3">
    <source>
        <dbReference type="RefSeq" id="XP_016445293.1"/>
    </source>
</evidence>
<dbReference type="RefSeq" id="XP_016445293.1">
    <property type="nucleotide sequence ID" value="XM_016589807.1"/>
</dbReference>
<dbReference type="PROSITE" id="PS50879">
    <property type="entry name" value="RNASE_H_1"/>
    <property type="match status" value="1"/>
</dbReference>
<dbReference type="SUPFAM" id="SSF56672">
    <property type="entry name" value="DNA/RNA polymerases"/>
    <property type="match status" value="1"/>
</dbReference>
<dbReference type="AlphaFoldDB" id="A0A1S3XZD0"/>
<name>A0A1S3XZD0_TOBAC</name>
<dbReference type="InterPro" id="IPR002156">
    <property type="entry name" value="RNaseH_domain"/>
</dbReference>
<dbReference type="PANTHER" id="PTHR48475">
    <property type="entry name" value="RIBONUCLEASE H"/>
    <property type="match status" value="1"/>
</dbReference>
<dbReference type="PaxDb" id="4097-A0A1S3XZD0"/>
<dbReference type="STRING" id="4097.A0A1S3XZD0"/>
<gene>
    <name evidence="3" type="primary">LOC107770492</name>
</gene>
<protein>
    <recommendedName>
        <fullName evidence="2">RNase H type-1 domain-containing protein</fullName>
    </recommendedName>
</protein>
<accession>A0A1S3XZD0</accession>
<sequence length="379" mass="43044">MLKKDNGLQWNSECIDALRELKAYLSSSPLLAKAEPGERLLIYLAVSEVTASAALVYENKGKLRTYFQCHPILVVTTFPLRLSGRLVKWAIELSKHNITYQPRTMIKSQVIADFVTDFRAKIMLEVEQEASHTPPGQPNLWVQYTDDASNASGSRLRLVLEVPTGEIIGQSIRFPNMTNNEAEYEAVIAGLKLALKYSARRVLLRCDSQSVVNQVTRDFQIKEQRLQKYQAEIHKLLSEFDECRLDHIPRVQNIEADSLPKLATTTKNIAKEDMVTVLHSSIDQLEEGVLPQYKKEAKKLRMQAARYIIINHDLYKRTFGGILAKCLGLNQTRPVLEEVHGGHCGAHTGNQALVRCLIRVGYYWSTMKKKATDYVKRCE</sequence>
<dbReference type="GO" id="GO:0003676">
    <property type="term" value="F:nucleic acid binding"/>
    <property type="evidence" value="ECO:0007669"/>
    <property type="project" value="InterPro"/>
</dbReference>
<dbReference type="Gene3D" id="3.30.420.10">
    <property type="entry name" value="Ribonuclease H-like superfamily/Ribonuclease H"/>
    <property type="match status" value="1"/>
</dbReference>
<feature type="domain" description="RNase H type-1" evidence="2">
    <location>
        <begin position="137"/>
        <end position="265"/>
    </location>
</feature>
<dbReference type="CDD" id="cd09279">
    <property type="entry name" value="RNase_HI_like"/>
    <property type="match status" value="1"/>
</dbReference>
<evidence type="ECO:0000256" key="1">
    <source>
        <dbReference type="SAM" id="Coils"/>
    </source>
</evidence>
<evidence type="ECO:0000259" key="2">
    <source>
        <dbReference type="PROSITE" id="PS50879"/>
    </source>
</evidence>
<organism evidence="3">
    <name type="scientific">Nicotiana tabacum</name>
    <name type="common">Common tobacco</name>
    <dbReference type="NCBI Taxonomy" id="4097"/>
    <lineage>
        <taxon>Eukaryota</taxon>
        <taxon>Viridiplantae</taxon>
        <taxon>Streptophyta</taxon>
        <taxon>Embryophyta</taxon>
        <taxon>Tracheophyta</taxon>
        <taxon>Spermatophyta</taxon>
        <taxon>Magnoliopsida</taxon>
        <taxon>eudicotyledons</taxon>
        <taxon>Gunneridae</taxon>
        <taxon>Pentapetalae</taxon>
        <taxon>asterids</taxon>
        <taxon>lamiids</taxon>
        <taxon>Solanales</taxon>
        <taxon>Solanaceae</taxon>
        <taxon>Nicotianoideae</taxon>
        <taxon>Nicotianeae</taxon>
        <taxon>Nicotiana</taxon>
    </lineage>
</organism>
<dbReference type="SUPFAM" id="SSF53098">
    <property type="entry name" value="Ribonuclease H-like"/>
    <property type="match status" value="1"/>
</dbReference>
<dbReference type="Pfam" id="PF17921">
    <property type="entry name" value="Integrase_H2C2"/>
    <property type="match status" value="1"/>
</dbReference>
<reference evidence="3" key="1">
    <citation type="submission" date="2025-08" db="UniProtKB">
        <authorList>
            <consortium name="RefSeq"/>
        </authorList>
    </citation>
    <scope>IDENTIFICATION</scope>
</reference>